<dbReference type="GO" id="GO:0005524">
    <property type="term" value="F:ATP binding"/>
    <property type="evidence" value="ECO:0007669"/>
    <property type="project" value="UniProtKB-UniRule"/>
</dbReference>
<evidence type="ECO:0000256" key="8">
    <source>
        <dbReference type="SAM" id="MobiDB-lite"/>
    </source>
</evidence>
<keyword evidence="2 7" id="KW-0378">Hydrolase</keyword>
<evidence type="ECO:0000259" key="10">
    <source>
        <dbReference type="PROSITE" id="PS51194"/>
    </source>
</evidence>
<dbReference type="PROSITE" id="PS51192">
    <property type="entry name" value="HELICASE_ATP_BIND_1"/>
    <property type="match status" value="1"/>
</dbReference>
<proteinExistence type="inferred from homology"/>
<feature type="domain" description="DEAD-box RNA helicase Q" evidence="11">
    <location>
        <begin position="257"/>
        <end position="285"/>
    </location>
</feature>
<organism evidence="12">
    <name type="scientific">Sesamum radiatum</name>
    <name type="common">Black benniseed</name>
    <dbReference type="NCBI Taxonomy" id="300843"/>
    <lineage>
        <taxon>Eukaryota</taxon>
        <taxon>Viridiplantae</taxon>
        <taxon>Streptophyta</taxon>
        <taxon>Embryophyta</taxon>
        <taxon>Tracheophyta</taxon>
        <taxon>Spermatophyta</taxon>
        <taxon>Magnoliopsida</taxon>
        <taxon>eudicotyledons</taxon>
        <taxon>Gunneridae</taxon>
        <taxon>Pentapetalae</taxon>
        <taxon>asterids</taxon>
        <taxon>lamiids</taxon>
        <taxon>Lamiales</taxon>
        <taxon>Pedaliaceae</taxon>
        <taxon>Sesamum</taxon>
    </lineage>
</organism>
<feature type="region of interest" description="Disordered" evidence="8">
    <location>
        <begin position="54"/>
        <end position="77"/>
    </location>
</feature>
<protein>
    <recommendedName>
        <fullName evidence="7">ATP-dependent RNA helicase</fullName>
        <ecNumber evidence="7">3.6.4.13</ecNumber>
    </recommendedName>
</protein>
<evidence type="ECO:0000256" key="7">
    <source>
        <dbReference type="RuleBase" id="RU365068"/>
    </source>
</evidence>
<comment type="similarity">
    <text evidence="7">Belongs to the DEAD box helicase family.</text>
</comment>
<evidence type="ECO:0000256" key="3">
    <source>
        <dbReference type="ARBA" id="ARBA00022806"/>
    </source>
</evidence>
<evidence type="ECO:0000313" key="12">
    <source>
        <dbReference type="EMBL" id="KAL0428749.1"/>
    </source>
</evidence>
<feature type="domain" description="Helicase ATP-binding" evidence="9">
    <location>
        <begin position="288"/>
        <end position="459"/>
    </location>
</feature>
<keyword evidence="3 7" id="KW-0347">Helicase</keyword>
<dbReference type="AlphaFoldDB" id="A0AAW2VGE5"/>
<reference evidence="12" key="2">
    <citation type="journal article" date="2024" name="Plant">
        <title>Genomic evolution and insights into agronomic trait innovations of Sesamum species.</title>
        <authorList>
            <person name="Miao H."/>
            <person name="Wang L."/>
            <person name="Qu L."/>
            <person name="Liu H."/>
            <person name="Sun Y."/>
            <person name="Le M."/>
            <person name="Wang Q."/>
            <person name="Wei S."/>
            <person name="Zheng Y."/>
            <person name="Lin W."/>
            <person name="Duan Y."/>
            <person name="Cao H."/>
            <person name="Xiong S."/>
            <person name="Wang X."/>
            <person name="Wei L."/>
            <person name="Li C."/>
            <person name="Ma Q."/>
            <person name="Ju M."/>
            <person name="Zhao R."/>
            <person name="Li G."/>
            <person name="Mu C."/>
            <person name="Tian Q."/>
            <person name="Mei H."/>
            <person name="Zhang T."/>
            <person name="Gao T."/>
            <person name="Zhang H."/>
        </authorList>
    </citation>
    <scope>NUCLEOTIDE SEQUENCE</scope>
    <source>
        <strain evidence="12">G02</strain>
    </source>
</reference>
<feature type="short sequence motif" description="Q motif" evidence="6">
    <location>
        <begin position="257"/>
        <end position="285"/>
    </location>
</feature>
<reference evidence="12" key="1">
    <citation type="submission" date="2020-06" db="EMBL/GenBank/DDBJ databases">
        <authorList>
            <person name="Li T."/>
            <person name="Hu X."/>
            <person name="Zhang T."/>
            <person name="Song X."/>
            <person name="Zhang H."/>
            <person name="Dai N."/>
            <person name="Sheng W."/>
            <person name="Hou X."/>
            <person name="Wei L."/>
        </authorList>
    </citation>
    <scope>NUCLEOTIDE SEQUENCE</scope>
    <source>
        <strain evidence="12">G02</strain>
        <tissue evidence="12">Leaf</tissue>
    </source>
</reference>
<feature type="region of interest" description="Disordered" evidence="8">
    <location>
        <begin position="191"/>
        <end position="228"/>
    </location>
</feature>
<dbReference type="SMART" id="SM00490">
    <property type="entry name" value="HELICc"/>
    <property type="match status" value="1"/>
</dbReference>
<accession>A0AAW2VGE5</accession>
<dbReference type="InterPro" id="IPR027417">
    <property type="entry name" value="P-loop_NTPase"/>
</dbReference>
<comment type="domain">
    <text evidence="7">The Q motif is unique to and characteristic of the DEAD box family of RNA helicases and controls ATP binding and hydrolysis.</text>
</comment>
<dbReference type="PROSITE" id="PS51195">
    <property type="entry name" value="Q_MOTIF"/>
    <property type="match status" value="1"/>
</dbReference>
<dbReference type="InterPro" id="IPR001650">
    <property type="entry name" value="Helicase_C-like"/>
</dbReference>
<dbReference type="InterPro" id="IPR011545">
    <property type="entry name" value="DEAD/DEAH_box_helicase_dom"/>
</dbReference>
<feature type="domain" description="Helicase C-terminal" evidence="10">
    <location>
        <begin position="493"/>
        <end position="644"/>
    </location>
</feature>
<comment type="function">
    <text evidence="7">RNA helicase.</text>
</comment>
<feature type="compositionally biased region" description="Acidic residues" evidence="8">
    <location>
        <begin position="210"/>
        <end position="228"/>
    </location>
</feature>
<dbReference type="EC" id="3.6.4.13" evidence="7"/>
<dbReference type="PANTHER" id="PTHR24031">
    <property type="entry name" value="RNA HELICASE"/>
    <property type="match status" value="1"/>
</dbReference>
<dbReference type="SUPFAM" id="SSF52540">
    <property type="entry name" value="P-loop containing nucleoside triphosphate hydrolases"/>
    <property type="match status" value="2"/>
</dbReference>
<keyword evidence="4 7" id="KW-0067">ATP-binding</keyword>
<gene>
    <name evidence="12" type="ORF">Sradi_0500900</name>
</gene>
<sequence>MPSTLSPFHPILRPFFTGCFPHKLKHHFLGARDLRRRLILTRVQACSPVPFGTSKFSTRSGRERMGSGFGQGGRAGSSKSLIEDEAELSDWVSGLNSTSFKKTRMYNDMSMRMMRMVQEMADLGVGRGSGREEGMLILIKILTLRGKPLTVRGSEMQYRNGRNRGGDQSGLAIKRERKGMEKRGFVVTDDEDMEEEEKDKGYMNFKGLIDSDEEDEDEDEDEEEEVEVADELFEKGSSFSLSPQSASGKTDSYLSESRFDQCPISPLSLKAIKDAGYEKMTLVQEATLPVILKGKDVLAKAKTGTGKTVAFLAAAEANTLLKYHPSIGVQVVIGGKTNRLFRLSGTCRRLRRVMILNYSAVLWVLSVKLKLDAMHILVATPGRLRDHIENTSGFATRLMGVKVLVLDEADHLLDMGFRKEIEKIIAAVPKQRQTLLFSATVPQEVRQVCHIALKRDHEFVNTVQEGSEDTHAQVRQMHLVAPLDKHFSLLYTLLKEHIADDVNYKILVFCTTAMVTRLVAGLLGELNLNVREIHSRKPQGYRTRISDEFRKSKGLILVTSDVSARGVDYPDVTLVIQIGVPADRQQYIHRLGRTGRKGKEGQGILLLAPWEEFFLSSIKDLPISKAPEPLVDPETRKKVERALAHVEMKNKEAAYQAWLGYYNSNKNVGRDKYRLVELANEFSRSMGLDNPPAIPKLVLGKMGLKNIPGLRSK</sequence>
<comment type="caution">
    <text evidence="12">The sequence shown here is derived from an EMBL/GenBank/DDBJ whole genome shotgun (WGS) entry which is preliminary data.</text>
</comment>
<dbReference type="CDD" id="cd18787">
    <property type="entry name" value="SF2_C_DEAD"/>
    <property type="match status" value="1"/>
</dbReference>
<keyword evidence="5 7" id="KW-0694">RNA-binding</keyword>
<dbReference type="EMBL" id="JACGWJ010000003">
    <property type="protein sequence ID" value="KAL0428749.1"/>
    <property type="molecule type" value="Genomic_DNA"/>
</dbReference>
<evidence type="ECO:0000259" key="9">
    <source>
        <dbReference type="PROSITE" id="PS51192"/>
    </source>
</evidence>
<name>A0AAW2VGE5_SESRA</name>
<dbReference type="InterPro" id="IPR014014">
    <property type="entry name" value="RNA_helicase_DEAD_Q_motif"/>
</dbReference>
<keyword evidence="1 7" id="KW-0547">Nucleotide-binding</keyword>
<comment type="catalytic activity">
    <reaction evidence="7">
        <text>ATP + H2O = ADP + phosphate + H(+)</text>
        <dbReference type="Rhea" id="RHEA:13065"/>
        <dbReference type="ChEBI" id="CHEBI:15377"/>
        <dbReference type="ChEBI" id="CHEBI:15378"/>
        <dbReference type="ChEBI" id="CHEBI:30616"/>
        <dbReference type="ChEBI" id="CHEBI:43474"/>
        <dbReference type="ChEBI" id="CHEBI:456216"/>
        <dbReference type="EC" id="3.6.4.13"/>
    </reaction>
</comment>
<dbReference type="Pfam" id="PF00271">
    <property type="entry name" value="Helicase_C"/>
    <property type="match status" value="1"/>
</dbReference>
<dbReference type="GO" id="GO:0016787">
    <property type="term" value="F:hydrolase activity"/>
    <property type="evidence" value="ECO:0007669"/>
    <property type="project" value="UniProtKB-KW"/>
</dbReference>
<dbReference type="PROSITE" id="PS51194">
    <property type="entry name" value="HELICASE_CTER"/>
    <property type="match status" value="1"/>
</dbReference>
<dbReference type="Gene3D" id="3.40.50.300">
    <property type="entry name" value="P-loop containing nucleotide triphosphate hydrolases"/>
    <property type="match status" value="2"/>
</dbReference>
<dbReference type="InterPro" id="IPR014001">
    <property type="entry name" value="Helicase_ATP-bd"/>
</dbReference>
<dbReference type="GO" id="GO:0003723">
    <property type="term" value="F:RNA binding"/>
    <property type="evidence" value="ECO:0007669"/>
    <property type="project" value="UniProtKB-UniRule"/>
</dbReference>
<dbReference type="SMART" id="SM00487">
    <property type="entry name" value="DEXDc"/>
    <property type="match status" value="1"/>
</dbReference>
<dbReference type="Pfam" id="PF00270">
    <property type="entry name" value="DEAD"/>
    <property type="match status" value="1"/>
</dbReference>
<evidence type="ECO:0000256" key="2">
    <source>
        <dbReference type="ARBA" id="ARBA00022801"/>
    </source>
</evidence>
<evidence type="ECO:0000259" key="11">
    <source>
        <dbReference type="PROSITE" id="PS51195"/>
    </source>
</evidence>
<dbReference type="GO" id="GO:0003724">
    <property type="term" value="F:RNA helicase activity"/>
    <property type="evidence" value="ECO:0007669"/>
    <property type="project" value="UniProtKB-EC"/>
</dbReference>
<evidence type="ECO:0000256" key="1">
    <source>
        <dbReference type="ARBA" id="ARBA00022741"/>
    </source>
</evidence>
<evidence type="ECO:0000256" key="4">
    <source>
        <dbReference type="ARBA" id="ARBA00022840"/>
    </source>
</evidence>
<evidence type="ECO:0000256" key="5">
    <source>
        <dbReference type="ARBA" id="ARBA00022884"/>
    </source>
</evidence>
<evidence type="ECO:0000256" key="6">
    <source>
        <dbReference type="PROSITE-ProRule" id="PRU00552"/>
    </source>
</evidence>